<evidence type="ECO:0008006" key="3">
    <source>
        <dbReference type="Google" id="ProtNLM"/>
    </source>
</evidence>
<reference evidence="1 2" key="1">
    <citation type="submission" date="2016-02" db="EMBL/GenBank/DDBJ databases">
        <authorList>
            <person name="Wen L."/>
            <person name="He K."/>
            <person name="Yang H."/>
        </authorList>
    </citation>
    <scope>NUCLEOTIDE SEQUENCE [LARGE SCALE GENOMIC DNA]</scope>
    <source>
        <strain evidence="1 2">DSM 22607</strain>
    </source>
</reference>
<dbReference type="RefSeq" id="WP_066517603.1">
    <property type="nucleotide sequence ID" value="NZ_CABMOF010000001.1"/>
</dbReference>
<accession>A0A136Q5M9</accession>
<gene>
    <name evidence="1" type="ORF">HMPREF3293_01259</name>
</gene>
<keyword evidence="2" id="KW-1185">Reference proteome</keyword>
<dbReference type="InterPro" id="IPR008000">
    <property type="entry name" value="Rham/fucose_mutarotase"/>
</dbReference>
<dbReference type="SUPFAM" id="SSF54909">
    <property type="entry name" value="Dimeric alpha+beta barrel"/>
    <property type="match status" value="1"/>
</dbReference>
<dbReference type="Gene3D" id="3.30.70.100">
    <property type="match status" value="1"/>
</dbReference>
<dbReference type="KEGG" id="cmiu:B1H56_06485"/>
<dbReference type="AlphaFoldDB" id="A0A136Q5M9"/>
<dbReference type="EMBL" id="LSZW01000054">
    <property type="protein sequence ID" value="KXK65967.1"/>
    <property type="molecule type" value="Genomic_DNA"/>
</dbReference>
<dbReference type="Pfam" id="PF05336">
    <property type="entry name" value="rhaM"/>
    <property type="match status" value="1"/>
</dbReference>
<organism evidence="1 2">
    <name type="scientific">Christensenella minuta</name>
    <dbReference type="NCBI Taxonomy" id="626937"/>
    <lineage>
        <taxon>Bacteria</taxon>
        <taxon>Bacillati</taxon>
        <taxon>Bacillota</taxon>
        <taxon>Clostridia</taxon>
        <taxon>Christensenellales</taxon>
        <taxon>Christensenellaceae</taxon>
        <taxon>Christensenella</taxon>
    </lineage>
</organism>
<sequence>MAKKRYMMVNELKPEHVEDYKRLHKTCMETKFNGQPQAMWDSGATETLVYIYKNFSIVYIETELELDEVFERLGKTHSNEIWQEEANPWFAVPTTFDGAQEAQYLEKIFDSTQMMNGEFNEF</sequence>
<dbReference type="GO" id="GO:0016857">
    <property type="term" value="F:racemase and epimerase activity, acting on carbohydrates and derivatives"/>
    <property type="evidence" value="ECO:0007669"/>
    <property type="project" value="InterPro"/>
</dbReference>
<dbReference type="InterPro" id="IPR011008">
    <property type="entry name" value="Dimeric_a/b-barrel"/>
</dbReference>
<dbReference type="OrthoDB" id="2084623at2"/>
<protein>
    <recommendedName>
        <fullName evidence="3">L-rhamnose mutarotase</fullName>
    </recommendedName>
</protein>
<dbReference type="STRING" id="626937.HMPREF3293_01259"/>
<dbReference type="Proteomes" id="UP000070366">
    <property type="component" value="Unassembled WGS sequence"/>
</dbReference>
<evidence type="ECO:0000313" key="1">
    <source>
        <dbReference type="EMBL" id="KXK65967.1"/>
    </source>
</evidence>
<comment type="caution">
    <text evidence="1">The sequence shown here is derived from an EMBL/GenBank/DDBJ whole genome shotgun (WGS) entry which is preliminary data.</text>
</comment>
<evidence type="ECO:0000313" key="2">
    <source>
        <dbReference type="Proteomes" id="UP000070366"/>
    </source>
</evidence>
<proteinExistence type="predicted"/>
<name>A0A136Q5M9_9FIRM</name>